<evidence type="ECO:0000256" key="2">
    <source>
        <dbReference type="ARBA" id="ARBA00022679"/>
    </source>
</evidence>
<reference evidence="9 10" key="1">
    <citation type="submission" date="2020-01" db="EMBL/GenBank/DDBJ databases">
        <title>The possibility of degradation of plastic by Microbulbifer hydrolyticus IRE-31.</title>
        <authorList>
            <person name="Liu L."/>
        </authorList>
    </citation>
    <scope>NUCLEOTIDE SEQUENCE [LARGE SCALE GENOMIC DNA]</scope>
    <source>
        <strain evidence="9 10">IRE-31</strain>
    </source>
</reference>
<dbReference type="InterPro" id="IPR020616">
    <property type="entry name" value="Thiolase_N"/>
</dbReference>
<keyword evidence="3 5" id="KW-0012">Acyltransferase</keyword>
<feature type="active site" description="Acyl-thioester intermediate" evidence="4">
    <location>
        <position position="93"/>
    </location>
</feature>
<dbReference type="SUPFAM" id="SSF53901">
    <property type="entry name" value="Thiolase-like"/>
    <property type="match status" value="2"/>
</dbReference>
<dbReference type="EC" id="2.3.1.9" evidence="8"/>
<dbReference type="GO" id="GO:0003985">
    <property type="term" value="F:acetyl-CoA C-acetyltransferase activity"/>
    <property type="evidence" value="ECO:0007669"/>
    <property type="project" value="UniProtKB-EC"/>
</dbReference>
<dbReference type="Pfam" id="PF02803">
    <property type="entry name" value="Thiolase_C"/>
    <property type="match status" value="1"/>
</dbReference>
<feature type="active site" description="Proton acceptor" evidence="4">
    <location>
        <position position="359"/>
    </location>
</feature>
<dbReference type="PIRSF" id="PIRSF000429">
    <property type="entry name" value="Ac-CoA_Ac_transf"/>
    <property type="match status" value="1"/>
</dbReference>
<dbReference type="InterPro" id="IPR002155">
    <property type="entry name" value="Thiolase"/>
</dbReference>
<evidence type="ECO:0000256" key="1">
    <source>
        <dbReference type="ARBA" id="ARBA00010982"/>
    </source>
</evidence>
<feature type="domain" description="Thiolase N-terminal" evidence="6">
    <location>
        <begin position="7"/>
        <end position="230"/>
    </location>
</feature>
<dbReference type="NCBIfam" id="TIGR01930">
    <property type="entry name" value="AcCoA-C-Actrans"/>
    <property type="match status" value="1"/>
</dbReference>
<dbReference type="AlphaFoldDB" id="A0A6P1TCJ0"/>
<dbReference type="CDD" id="cd00751">
    <property type="entry name" value="thiolase"/>
    <property type="match status" value="1"/>
</dbReference>
<dbReference type="PROSITE" id="PS00099">
    <property type="entry name" value="THIOLASE_3"/>
    <property type="match status" value="1"/>
</dbReference>
<evidence type="ECO:0000259" key="7">
    <source>
        <dbReference type="Pfam" id="PF02803"/>
    </source>
</evidence>
<evidence type="ECO:0000313" key="11">
    <source>
        <dbReference type="Proteomes" id="UP000563601"/>
    </source>
</evidence>
<gene>
    <name evidence="9" type="ORF">GTQ55_10555</name>
    <name evidence="8" type="ORF">HNQ53_000296</name>
</gene>
<name>A0A6P1TCJ0_9GAMM</name>
<keyword evidence="10" id="KW-1185">Reference proteome</keyword>
<dbReference type="NCBIfam" id="NF006090">
    <property type="entry name" value="PRK08242.1"/>
    <property type="match status" value="1"/>
</dbReference>
<evidence type="ECO:0000313" key="8">
    <source>
        <dbReference type="EMBL" id="MBB5210108.1"/>
    </source>
</evidence>
<dbReference type="RefSeq" id="WP_161858695.1">
    <property type="nucleotide sequence ID" value="NZ_CP047491.1"/>
</dbReference>
<evidence type="ECO:0000259" key="6">
    <source>
        <dbReference type="Pfam" id="PF00108"/>
    </source>
</evidence>
<accession>A0A6P1TCJ0</accession>
<sequence>MAQNTAYIYEAIRTPRGKGKRDGSLHEVKPVVLGANLLGEMQQRYDLDTSYVDDVVMGCVSPVGEQGGDIAKTMVQYAGWDESVAGVQLDRFCASGLEAVNLAAMKIASGWEELVVAGGVESMSRVPMGAAGGAWLNDPEVNIKTGAVPQGIGADTIATLEGWGREDVDAFALSSQQRAAHARDSGYFDRSVVPVKDLNGVTILERDEFIKPDSTMEVLGGLRPSFAKLGDMGFDQLMLRKYPQIPQINHVHTPGNSSGIVDGAAAVLIGSEQAGRDLGLVPRARVVAAAVLATDPTIMLIGPGPAAKKVLAKAGMTTADIDLFEINEAFASVALRFMRDLEISPEITNVNGGAIAMGHPLGATGAMLVGTMVDELERRNLKRGLVALCVGGGQGIATIIERV</sequence>
<dbReference type="PROSITE" id="PS00737">
    <property type="entry name" value="THIOLASE_2"/>
    <property type="match status" value="1"/>
</dbReference>
<dbReference type="Pfam" id="PF00108">
    <property type="entry name" value="Thiolase_N"/>
    <property type="match status" value="1"/>
</dbReference>
<protein>
    <submittedName>
        <fullName evidence="8">Acetyl-CoA C-acetyltransferase</fullName>
        <ecNumber evidence="8">2.3.1.9</ecNumber>
    </submittedName>
</protein>
<evidence type="ECO:0000256" key="3">
    <source>
        <dbReference type="ARBA" id="ARBA00023315"/>
    </source>
</evidence>
<evidence type="ECO:0000313" key="9">
    <source>
        <dbReference type="EMBL" id="QHQ39373.1"/>
    </source>
</evidence>
<organism evidence="8 11">
    <name type="scientific">Microbulbifer hydrolyticus</name>
    <dbReference type="NCBI Taxonomy" id="48074"/>
    <lineage>
        <taxon>Bacteria</taxon>
        <taxon>Pseudomonadati</taxon>
        <taxon>Pseudomonadota</taxon>
        <taxon>Gammaproteobacteria</taxon>
        <taxon>Cellvibrionales</taxon>
        <taxon>Microbulbiferaceae</taxon>
        <taxon>Microbulbifer</taxon>
    </lineage>
</organism>
<dbReference type="InterPro" id="IPR020617">
    <property type="entry name" value="Thiolase_C"/>
</dbReference>
<proteinExistence type="inferred from homology"/>
<evidence type="ECO:0000256" key="5">
    <source>
        <dbReference type="RuleBase" id="RU003557"/>
    </source>
</evidence>
<dbReference type="InterPro" id="IPR016039">
    <property type="entry name" value="Thiolase-like"/>
</dbReference>
<evidence type="ECO:0000313" key="10">
    <source>
        <dbReference type="Proteomes" id="UP000464675"/>
    </source>
</evidence>
<dbReference type="InterPro" id="IPR020613">
    <property type="entry name" value="Thiolase_CS"/>
</dbReference>
<dbReference type="PANTHER" id="PTHR43365">
    <property type="entry name" value="BLR7806 PROTEIN"/>
    <property type="match status" value="1"/>
</dbReference>
<keyword evidence="2 5" id="KW-0808">Transferase</keyword>
<dbReference type="OrthoDB" id="9764638at2"/>
<dbReference type="EMBL" id="CP047491">
    <property type="protein sequence ID" value="QHQ39373.1"/>
    <property type="molecule type" value="Genomic_DNA"/>
</dbReference>
<dbReference type="Proteomes" id="UP000464675">
    <property type="component" value="Chromosome"/>
</dbReference>
<feature type="active site" description="Proton acceptor" evidence="4">
    <location>
        <position position="389"/>
    </location>
</feature>
<dbReference type="InterPro" id="IPR020610">
    <property type="entry name" value="Thiolase_AS"/>
</dbReference>
<reference evidence="8 11" key="2">
    <citation type="submission" date="2020-08" db="EMBL/GenBank/DDBJ databases">
        <title>Genomic Encyclopedia of Type Strains, Phase IV (KMG-IV): sequencing the most valuable type-strain genomes for metagenomic binning, comparative biology and taxonomic classification.</title>
        <authorList>
            <person name="Goeker M."/>
        </authorList>
    </citation>
    <scope>NUCLEOTIDE SEQUENCE [LARGE SCALE GENOMIC DNA]</scope>
    <source>
        <strain evidence="8 11">DSM 11525</strain>
    </source>
</reference>
<dbReference type="Gene3D" id="3.40.47.10">
    <property type="match status" value="2"/>
</dbReference>
<comment type="similarity">
    <text evidence="1 5">Belongs to the thiolase-like superfamily. Thiolase family.</text>
</comment>
<dbReference type="Proteomes" id="UP000563601">
    <property type="component" value="Unassembled WGS sequence"/>
</dbReference>
<dbReference type="EMBL" id="JACHHR010000001">
    <property type="protein sequence ID" value="MBB5210108.1"/>
    <property type="molecule type" value="Genomic_DNA"/>
</dbReference>
<evidence type="ECO:0000256" key="4">
    <source>
        <dbReference type="PIRSR" id="PIRSR000429-1"/>
    </source>
</evidence>
<dbReference type="PANTHER" id="PTHR43365:SF1">
    <property type="entry name" value="ACETYL-COA C-ACYLTRANSFERASE"/>
    <property type="match status" value="1"/>
</dbReference>
<feature type="domain" description="Thiolase C-terminal" evidence="7">
    <location>
        <begin position="282"/>
        <end position="402"/>
    </location>
</feature>